<dbReference type="GO" id="GO:0034663">
    <property type="term" value="C:endoplasmic reticulum chaperone complex"/>
    <property type="evidence" value="ECO:0007669"/>
    <property type="project" value="TreeGrafter"/>
</dbReference>
<keyword evidence="3" id="KW-0067">ATP-binding</keyword>
<feature type="compositionally biased region" description="Basic and acidic residues" evidence="7">
    <location>
        <begin position="55"/>
        <end position="72"/>
    </location>
</feature>
<gene>
    <name evidence="8" type="ORF">MGAL_10B092176B</name>
</gene>
<feature type="compositionally biased region" description="Basic and acidic residues" evidence="7">
    <location>
        <begin position="8"/>
        <end position="41"/>
    </location>
</feature>
<evidence type="ECO:0000256" key="4">
    <source>
        <dbReference type="ARBA" id="ARBA00023186"/>
    </source>
</evidence>
<dbReference type="GO" id="GO:0005524">
    <property type="term" value="F:ATP binding"/>
    <property type="evidence" value="ECO:0007669"/>
    <property type="project" value="UniProtKB-KW"/>
</dbReference>
<comment type="similarity">
    <text evidence="1">Belongs to the heat shock protein 70 family.</text>
</comment>
<protein>
    <recommendedName>
        <fullName evidence="5">Hypoxia up-regulated protein 1</fullName>
    </recommendedName>
</protein>
<feature type="non-terminal residue" evidence="8">
    <location>
        <position position="1"/>
    </location>
</feature>
<keyword evidence="6" id="KW-0175">Coiled coil</keyword>
<feature type="compositionally biased region" description="Low complexity" evidence="7">
    <location>
        <begin position="299"/>
        <end position="326"/>
    </location>
</feature>
<evidence type="ECO:0000256" key="3">
    <source>
        <dbReference type="ARBA" id="ARBA00022840"/>
    </source>
</evidence>
<feature type="coiled-coil region" evidence="6">
    <location>
        <begin position="160"/>
        <end position="194"/>
    </location>
</feature>
<dbReference type="AlphaFoldDB" id="A0A8B6D5X1"/>
<sequence>VPADEEDKSNKKSDKTEEKTDKTKKERTEKGKEEEKSENKADNATNKLNGTDSLNKTEADLKDKKPNITVVREKIDTQTESFDIPEVNKDSMKVMRKKLAELTAKDKAKKVLEKSKNDLEAFIFDMNDKLTQEMYEKCSTEAEREKLTKLLSEASDWMYDQEEDAKAEVYQDKLKSLKKEIKDLKARVYEFEERPKALKALTDMLNHTKYFLKSVKNFTVVEEDRIFTEVEITTLEKLITDTKKWRDDMIEEQKKTPDSEKPKLLVEDIALKLQALDREVKYLINKAKNFKPKPKPKPKSNTTKTDGNTTKTDGNTTKSDGNTTKSDTNKTDKAEKKKETKIEVEEPIDKPTDTKEEETKTESKEENIEKSEKDKEEPTEKSKHDPGEL</sequence>
<keyword evidence="2" id="KW-0547">Nucleotide-binding</keyword>
<keyword evidence="4" id="KW-0143">Chaperone</keyword>
<feature type="region of interest" description="Disordered" evidence="7">
    <location>
        <begin position="1"/>
        <end position="72"/>
    </location>
</feature>
<dbReference type="InterPro" id="IPR013126">
    <property type="entry name" value="Hsp_70_fam"/>
</dbReference>
<evidence type="ECO:0000256" key="1">
    <source>
        <dbReference type="ARBA" id="ARBA00007381"/>
    </source>
</evidence>
<keyword evidence="9" id="KW-1185">Reference proteome</keyword>
<dbReference type="FunFam" id="1.20.1270.10:FF:000002">
    <property type="entry name" value="Heat shock 70 kDa protein 4"/>
    <property type="match status" value="1"/>
</dbReference>
<dbReference type="GO" id="GO:0140662">
    <property type="term" value="F:ATP-dependent protein folding chaperone"/>
    <property type="evidence" value="ECO:0007669"/>
    <property type="project" value="InterPro"/>
</dbReference>
<evidence type="ECO:0000313" key="8">
    <source>
        <dbReference type="EMBL" id="VDI13918.1"/>
    </source>
</evidence>
<evidence type="ECO:0000256" key="7">
    <source>
        <dbReference type="SAM" id="MobiDB-lite"/>
    </source>
</evidence>
<evidence type="ECO:0000313" key="9">
    <source>
        <dbReference type="Proteomes" id="UP000596742"/>
    </source>
</evidence>
<dbReference type="EMBL" id="UYJE01002822">
    <property type="protein sequence ID" value="VDI13918.1"/>
    <property type="molecule type" value="Genomic_DNA"/>
</dbReference>
<feature type="compositionally biased region" description="Basic residues" evidence="7">
    <location>
        <begin position="288"/>
        <end position="298"/>
    </location>
</feature>
<dbReference type="PANTHER" id="PTHR45639:SF3">
    <property type="entry name" value="HYPOXIA UP-REGULATED PROTEIN 1"/>
    <property type="match status" value="1"/>
</dbReference>
<evidence type="ECO:0000256" key="2">
    <source>
        <dbReference type="ARBA" id="ARBA00022741"/>
    </source>
</evidence>
<dbReference type="SUPFAM" id="SSF100934">
    <property type="entry name" value="Heat shock protein 70kD (HSP70), C-terminal subdomain"/>
    <property type="match status" value="1"/>
</dbReference>
<feature type="compositionally biased region" description="Basic and acidic residues" evidence="7">
    <location>
        <begin position="327"/>
        <end position="389"/>
    </location>
</feature>
<dbReference type="Proteomes" id="UP000596742">
    <property type="component" value="Unassembled WGS sequence"/>
</dbReference>
<comment type="caution">
    <text evidence="8">The sequence shown here is derived from an EMBL/GenBank/DDBJ whole genome shotgun (WGS) entry which is preliminary data.</text>
</comment>
<reference evidence="8" key="1">
    <citation type="submission" date="2018-11" db="EMBL/GenBank/DDBJ databases">
        <authorList>
            <person name="Alioto T."/>
            <person name="Alioto T."/>
        </authorList>
    </citation>
    <scope>NUCLEOTIDE SEQUENCE</scope>
</reference>
<dbReference type="Gene3D" id="1.20.1270.10">
    <property type="match status" value="1"/>
</dbReference>
<proteinExistence type="inferred from homology"/>
<organism evidence="8 9">
    <name type="scientific">Mytilus galloprovincialis</name>
    <name type="common">Mediterranean mussel</name>
    <dbReference type="NCBI Taxonomy" id="29158"/>
    <lineage>
        <taxon>Eukaryota</taxon>
        <taxon>Metazoa</taxon>
        <taxon>Spiralia</taxon>
        <taxon>Lophotrochozoa</taxon>
        <taxon>Mollusca</taxon>
        <taxon>Bivalvia</taxon>
        <taxon>Autobranchia</taxon>
        <taxon>Pteriomorphia</taxon>
        <taxon>Mytilida</taxon>
        <taxon>Mytiloidea</taxon>
        <taxon>Mytilidae</taxon>
        <taxon>Mytilinae</taxon>
        <taxon>Mytilus</taxon>
    </lineage>
</organism>
<dbReference type="GO" id="GO:0030968">
    <property type="term" value="P:endoplasmic reticulum unfolded protein response"/>
    <property type="evidence" value="ECO:0007669"/>
    <property type="project" value="TreeGrafter"/>
</dbReference>
<evidence type="ECO:0000256" key="6">
    <source>
        <dbReference type="SAM" id="Coils"/>
    </source>
</evidence>
<dbReference type="InterPro" id="IPR029048">
    <property type="entry name" value="HSP70_C_sf"/>
</dbReference>
<feature type="compositionally biased region" description="Polar residues" evidence="7">
    <location>
        <begin position="42"/>
        <end position="54"/>
    </location>
</feature>
<name>A0A8B6D5X1_MYTGA</name>
<feature type="region of interest" description="Disordered" evidence="7">
    <location>
        <begin position="287"/>
        <end position="389"/>
    </location>
</feature>
<evidence type="ECO:0000256" key="5">
    <source>
        <dbReference type="ARBA" id="ARBA00040503"/>
    </source>
</evidence>
<dbReference type="PANTHER" id="PTHR45639">
    <property type="entry name" value="HSC70CB, ISOFORM G-RELATED"/>
    <property type="match status" value="1"/>
</dbReference>
<dbReference type="OrthoDB" id="6509255at2759"/>
<accession>A0A8B6D5X1</accession>